<protein>
    <submittedName>
        <fullName evidence="3">Uncharacterized protein</fullName>
    </submittedName>
</protein>
<proteinExistence type="predicted"/>
<evidence type="ECO:0000256" key="1">
    <source>
        <dbReference type="ARBA" id="ARBA00022801"/>
    </source>
</evidence>
<accession>A0A1G1WEF2</accession>
<dbReference type="CDD" id="cd07557">
    <property type="entry name" value="trimeric_dUTPase"/>
    <property type="match status" value="1"/>
</dbReference>
<dbReference type="GO" id="GO:0008829">
    <property type="term" value="F:dCTP deaminase activity"/>
    <property type="evidence" value="ECO:0007669"/>
    <property type="project" value="InterPro"/>
</dbReference>
<dbReference type="AlphaFoldDB" id="A0A1G1WEF2"/>
<sequence>MVLGVDRIIKLIKEIKLIDKLGKRDLENPEGAGLDLRLGEIQKIEGDSFLGIDKRDTVNHIPVAKYDPDKSNSFLIKPGDFYLVKTIEVVNMPDNLVATVHPRSTLFRNGVWLLTTQVAPGYKGALNFGLKNMGNCNFEVELGARIAHIIFFEVSGKTASYRGQWQGGRVTTEKEEKQV</sequence>
<gene>
    <name evidence="3" type="ORF">A2134_01715</name>
</gene>
<dbReference type="PANTHER" id="PTHR42680">
    <property type="entry name" value="DCTP DEAMINASE"/>
    <property type="match status" value="1"/>
</dbReference>
<keyword evidence="1" id="KW-0378">Hydrolase</keyword>
<reference evidence="3 4" key="1">
    <citation type="journal article" date="2016" name="Nat. Commun.">
        <title>Thousands of microbial genomes shed light on interconnected biogeochemical processes in an aquifer system.</title>
        <authorList>
            <person name="Anantharaman K."/>
            <person name="Brown C.T."/>
            <person name="Hug L.A."/>
            <person name="Sharon I."/>
            <person name="Castelle C.J."/>
            <person name="Probst A.J."/>
            <person name="Thomas B.C."/>
            <person name="Singh A."/>
            <person name="Wilkins M.J."/>
            <person name="Karaoz U."/>
            <person name="Brodie E.L."/>
            <person name="Williams K.H."/>
            <person name="Hubbard S.S."/>
            <person name="Banfield J.F."/>
        </authorList>
    </citation>
    <scope>NUCLEOTIDE SEQUENCE [LARGE SCALE GENOMIC DNA]</scope>
</reference>
<keyword evidence="2" id="KW-0546">Nucleotide metabolism</keyword>
<dbReference type="InterPro" id="IPR036157">
    <property type="entry name" value="dUTPase-like_sf"/>
</dbReference>
<dbReference type="SUPFAM" id="SSF51283">
    <property type="entry name" value="dUTPase-like"/>
    <property type="match status" value="1"/>
</dbReference>
<organism evidence="3 4">
    <name type="scientific">Candidatus Woykebacteria bacterium RBG_16_39_9b</name>
    <dbReference type="NCBI Taxonomy" id="1802595"/>
    <lineage>
        <taxon>Bacteria</taxon>
        <taxon>Candidatus Woykeibacteriota</taxon>
    </lineage>
</organism>
<evidence type="ECO:0000313" key="4">
    <source>
        <dbReference type="Proteomes" id="UP000178162"/>
    </source>
</evidence>
<dbReference type="PANTHER" id="PTHR42680:SF1">
    <property type="entry name" value="DEOXYURIDINE 5'-TRIPHOSPHATE NUCLEOTIDOHYDROLASE"/>
    <property type="match status" value="1"/>
</dbReference>
<dbReference type="Proteomes" id="UP000178162">
    <property type="component" value="Unassembled WGS sequence"/>
</dbReference>
<dbReference type="STRING" id="1802595.A2134_01715"/>
<name>A0A1G1WEF2_9BACT</name>
<dbReference type="Pfam" id="PF22769">
    <property type="entry name" value="DCD"/>
    <property type="match status" value="1"/>
</dbReference>
<evidence type="ECO:0000256" key="2">
    <source>
        <dbReference type="ARBA" id="ARBA00023080"/>
    </source>
</evidence>
<dbReference type="InterPro" id="IPR011962">
    <property type="entry name" value="dCTP_deaminase"/>
</dbReference>
<dbReference type="GO" id="GO:0006229">
    <property type="term" value="P:dUTP biosynthetic process"/>
    <property type="evidence" value="ECO:0007669"/>
    <property type="project" value="InterPro"/>
</dbReference>
<dbReference type="EMBL" id="MHCR01000006">
    <property type="protein sequence ID" value="OGY25860.1"/>
    <property type="molecule type" value="Genomic_DNA"/>
</dbReference>
<evidence type="ECO:0000313" key="3">
    <source>
        <dbReference type="EMBL" id="OGY25860.1"/>
    </source>
</evidence>
<comment type="caution">
    <text evidence="3">The sequence shown here is derived from an EMBL/GenBank/DDBJ whole genome shotgun (WGS) entry which is preliminary data.</text>
</comment>
<dbReference type="InterPro" id="IPR033704">
    <property type="entry name" value="dUTPase_trimeric"/>
</dbReference>
<dbReference type="Gene3D" id="2.70.40.10">
    <property type="match status" value="1"/>
</dbReference>